<dbReference type="PANTHER" id="PTHR30250:SF11">
    <property type="entry name" value="O-ANTIGEN TRANSPORTER-RELATED"/>
    <property type="match status" value="1"/>
</dbReference>
<dbReference type="STRING" id="1136941.ACH46_16860"/>
<gene>
    <name evidence="7" type="ORF">ACH46_16860</name>
</gene>
<organism evidence="7 8">
    <name type="scientific">Gordonia phthalatica</name>
    <dbReference type="NCBI Taxonomy" id="1136941"/>
    <lineage>
        <taxon>Bacteria</taxon>
        <taxon>Bacillati</taxon>
        <taxon>Actinomycetota</taxon>
        <taxon>Actinomycetes</taxon>
        <taxon>Mycobacteriales</taxon>
        <taxon>Gordoniaceae</taxon>
        <taxon>Gordonia</taxon>
    </lineage>
</organism>
<evidence type="ECO:0008006" key="9">
    <source>
        <dbReference type="Google" id="ProtNLM"/>
    </source>
</evidence>
<dbReference type="KEGG" id="goq:ACH46_16860"/>
<feature type="transmembrane region" description="Helical" evidence="6">
    <location>
        <begin position="338"/>
        <end position="368"/>
    </location>
</feature>
<evidence type="ECO:0000256" key="6">
    <source>
        <dbReference type="SAM" id="Phobius"/>
    </source>
</evidence>
<name>A0A0N9NMB7_9ACTN</name>
<comment type="subcellular location">
    <subcellularLocation>
        <location evidence="1">Cell membrane</location>
        <topology evidence="1">Multi-pass membrane protein</topology>
    </subcellularLocation>
</comment>
<dbReference type="PATRIC" id="fig|1136941.3.peg.3444"/>
<proteinExistence type="predicted"/>
<dbReference type="PANTHER" id="PTHR30250">
    <property type="entry name" value="PST FAMILY PREDICTED COLANIC ACID TRANSPORTER"/>
    <property type="match status" value="1"/>
</dbReference>
<accession>A0A0N9NMB7</accession>
<feature type="transmembrane region" description="Helical" evidence="6">
    <location>
        <begin position="198"/>
        <end position="217"/>
    </location>
</feature>
<dbReference type="EMBL" id="CP011853">
    <property type="protein sequence ID" value="ALG86982.1"/>
    <property type="molecule type" value="Genomic_DNA"/>
</dbReference>
<feature type="transmembrane region" description="Helical" evidence="6">
    <location>
        <begin position="80"/>
        <end position="112"/>
    </location>
</feature>
<dbReference type="AlphaFoldDB" id="A0A0N9NMB7"/>
<dbReference type="InterPro" id="IPR050833">
    <property type="entry name" value="Poly_Biosynth_Transport"/>
</dbReference>
<evidence type="ECO:0000256" key="2">
    <source>
        <dbReference type="ARBA" id="ARBA00022475"/>
    </source>
</evidence>
<evidence type="ECO:0000256" key="4">
    <source>
        <dbReference type="ARBA" id="ARBA00022989"/>
    </source>
</evidence>
<feature type="transmembrane region" description="Helical" evidence="6">
    <location>
        <begin position="16"/>
        <end position="35"/>
    </location>
</feature>
<feature type="transmembrane region" description="Helical" evidence="6">
    <location>
        <begin position="155"/>
        <end position="177"/>
    </location>
</feature>
<evidence type="ECO:0000313" key="7">
    <source>
        <dbReference type="EMBL" id="ALG86982.1"/>
    </source>
</evidence>
<evidence type="ECO:0000256" key="5">
    <source>
        <dbReference type="ARBA" id="ARBA00023136"/>
    </source>
</evidence>
<sequence length="387" mass="40885">MSPHVWRAAIASMWNYSGRAVGLVWTAVMITRLGFDGYGHYAMAVAVAAITNAALDNAFFVRSVRVGPDEFARERAARTILGIAVMVAGGLAISLSYVVGAAAIIAAGELLFNTLKSPHLRRARPDVTMRMDTVRQLSSIALAVGYLFAVPDPTVLGATLCYVAPYGVIAVLCVRFIPGQRPARPGGPREFWLLTSEALAAAVYLQAPVVAVGWFLGERAAGYYSTASVTAMALAILGQNFANTYVDRLREAHGSRDAGPSLWSIGRLSAFTGFAIAALGAGILLFTAQHALGVIALILALFTAARTANLVFTMFLFTSHRDLLRVRATTAAALAQIAALYPMILILGVYGVALASLACELVLAGVYFSAIYRTNGVAAPVSEEALP</sequence>
<keyword evidence="2" id="KW-1003">Cell membrane</keyword>
<dbReference type="Proteomes" id="UP000063789">
    <property type="component" value="Chromosome"/>
</dbReference>
<keyword evidence="5 6" id="KW-0472">Membrane</keyword>
<evidence type="ECO:0000313" key="8">
    <source>
        <dbReference type="Proteomes" id="UP000063789"/>
    </source>
</evidence>
<feature type="transmembrane region" description="Helical" evidence="6">
    <location>
        <begin position="292"/>
        <end position="317"/>
    </location>
</feature>
<feature type="transmembrane region" description="Helical" evidence="6">
    <location>
        <begin position="42"/>
        <end position="60"/>
    </location>
</feature>
<keyword evidence="4 6" id="KW-1133">Transmembrane helix</keyword>
<evidence type="ECO:0000256" key="3">
    <source>
        <dbReference type="ARBA" id="ARBA00022692"/>
    </source>
</evidence>
<feature type="transmembrane region" description="Helical" evidence="6">
    <location>
        <begin position="262"/>
        <end position="286"/>
    </location>
</feature>
<feature type="transmembrane region" description="Helical" evidence="6">
    <location>
        <begin position="223"/>
        <end position="242"/>
    </location>
</feature>
<protein>
    <recommendedName>
        <fullName evidence="9">Polysaccharide biosynthesis protein</fullName>
    </recommendedName>
</protein>
<keyword evidence="8" id="KW-1185">Reference proteome</keyword>
<reference evidence="8" key="1">
    <citation type="submission" date="2015-06" db="EMBL/GenBank/DDBJ databases">
        <title>Complete genome sequence and metabolic analysis of phthalate degradation pathway in Gordonia sp. QH-11.</title>
        <authorList>
            <person name="Jin D."/>
            <person name="Kong X."/>
            <person name="Bai Z."/>
        </authorList>
    </citation>
    <scope>NUCLEOTIDE SEQUENCE [LARGE SCALE GENOMIC DNA]</scope>
    <source>
        <strain evidence="8">QH-11</strain>
    </source>
</reference>
<evidence type="ECO:0000256" key="1">
    <source>
        <dbReference type="ARBA" id="ARBA00004651"/>
    </source>
</evidence>
<reference evidence="7 8" key="2">
    <citation type="journal article" date="2017" name="Int. J. Syst. Evol. Microbiol.">
        <title>Gordonia phthalatica sp. nov., a di-n-butyl phthalate-degrading bacterium isolated from activated sludge.</title>
        <authorList>
            <person name="Jin D."/>
            <person name="Kong X."/>
            <person name="Jia M."/>
            <person name="Yu X."/>
            <person name="Wang X."/>
            <person name="Zhuang X."/>
            <person name="Deng Y."/>
            <person name="Bai Z."/>
        </authorList>
    </citation>
    <scope>NUCLEOTIDE SEQUENCE [LARGE SCALE GENOMIC DNA]</scope>
    <source>
        <strain evidence="7 8">QH-11</strain>
    </source>
</reference>
<dbReference type="GO" id="GO:0005886">
    <property type="term" value="C:plasma membrane"/>
    <property type="evidence" value="ECO:0007669"/>
    <property type="project" value="UniProtKB-SubCell"/>
</dbReference>
<keyword evidence="3 6" id="KW-0812">Transmembrane</keyword>